<evidence type="ECO:0000256" key="3">
    <source>
        <dbReference type="ARBA" id="ARBA00023136"/>
    </source>
</evidence>
<dbReference type="InterPro" id="IPR050515">
    <property type="entry name" value="Beta-lactam/transpept"/>
</dbReference>
<keyword evidence="2" id="KW-0645">Protease</keyword>
<dbReference type="GO" id="GO:0005886">
    <property type="term" value="C:plasma membrane"/>
    <property type="evidence" value="ECO:0007669"/>
    <property type="project" value="TreeGrafter"/>
</dbReference>
<evidence type="ECO:0000256" key="2">
    <source>
        <dbReference type="ARBA" id="ARBA00022645"/>
    </source>
</evidence>
<evidence type="ECO:0000313" key="6">
    <source>
        <dbReference type="EMBL" id="AEG32112.1"/>
    </source>
</evidence>
<dbReference type="InterPro" id="IPR012338">
    <property type="entry name" value="Beta-lactam/transpept-like"/>
</dbReference>
<gene>
    <name evidence="6" type="ordered locus">Thicy_1348</name>
</gene>
<keyword evidence="3" id="KW-0472">Membrane</keyword>
<keyword evidence="7" id="KW-1185">Reference proteome</keyword>
<reference evidence="6 7" key="1">
    <citation type="submission" date="2011-05" db="EMBL/GenBank/DDBJ databases">
        <title>Complete sequence of Thioalkalimicrobium cyclicum ALM1.</title>
        <authorList>
            <consortium name="US DOE Joint Genome Institute"/>
            <person name="Lucas S."/>
            <person name="Han J."/>
            <person name="Lapidus A."/>
            <person name="Cheng J.-F."/>
            <person name="Goodwin L."/>
            <person name="Pitluck S."/>
            <person name="Peters L."/>
            <person name="Mikhailova N."/>
            <person name="Davenport K."/>
            <person name="Han C."/>
            <person name="Tapia R."/>
            <person name="Land M."/>
            <person name="Hauser L."/>
            <person name="Kyrpides N."/>
            <person name="Ivanova N."/>
            <person name="Pagani I."/>
            <person name="Kappler U."/>
            <person name="Woyke T."/>
        </authorList>
    </citation>
    <scope>NUCLEOTIDE SEQUENCE [LARGE SCALE GENOMIC DNA]</scope>
    <source>
        <strain evidence="7">DSM 14477 / JCM 11371 / ALM1</strain>
    </source>
</reference>
<evidence type="ECO:0000259" key="5">
    <source>
        <dbReference type="Pfam" id="PF03717"/>
    </source>
</evidence>
<dbReference type="SUPFAM" id="SSF56519">
    <property type="entry name" value="Penicillin binding protein dimerisation domain"/>
    <property type="match status" value="1"/>
</dbReference>
<keyword evidence="6" id="KW-0808">Transferase</keyword>
<dbReference type="Gene3D" id="3.90.1310.10">
    <property type="entry name" value="Penicillin-binding protein 2a (Domain 2)"/>
    <property type="match status" value="1"/>
</dbReference>
<name>F6D9R3_THICA</name>
<dbReference type="InterPro" id="IPR001460">
    <property type="entry name" value="PCN-bd_Tpept"/>
</dbReference>
<evidence type="ECO:0000259" key="4">
    <source>
        <dbReference type="Pfam" id="PF00905"/>
    </source>
</evidence>
<evidence type="ECO:0000256" key="1">
    <source>
        <dbReference type="ARBA" id="ARBA00004370"/>
    </source>
</evidence>
<dbReference type="SUPFAM" id="SSF56601">
    <property type="entry name" value="beta-lactamase/transpeptidase-like"/>
    <property type="match status" value="1"/>
</dbReference>
<dbReference type="HOGENOM" id="CLU_009289_6_2_6"/>
<dbReference type="GO" id="GO:0004180">
    <property type="term" value="F:carboxypeptidase activity"/>
    <property type="evidence" value="ECO:0007669"/>
    <property type="project" value="UniProtKB-KW"/>
</dbReference>
<dbReference type="PANTHER" id="PTHR30627">
    <property type="entry name" value="PEPTIDOGLYCAN D,D-TRANSPEPTIDASE"/>
    <property type="match status" value="1"/>
</dbReference>
<dbReference type="RefSeq" id="WP_013835888.1">
    <property type="nucleotide sequence ID" value="NC_015581.1"/>
</dbReference>
<dbReference type="AlphaFoldDB" id="F6D9R3"/>
<feature type="domain" description="Penicillin-binding protein dimerisation" evidence="5">
    <location>
        <begin position="50"/>
        <end position="201"/>
    </location>
</feature>
<dbReference type="OrthoDB" id="9789078at2"/>
<dbReference type="Pfam" id="PF03717">
    <property type="entry name" value="PBP_dimer"/>
    <property type="match status" value="1"/>
</dbReference>
<dbReference type="InterPro" id="IPR005311">
    <property type="entry name" value="PBP_dimer"/>
</dbReference>
<dbReference type="STRING" id="717773.Thicy_1348"/>
<protein>
    <submittedName>
        <fullName evidence="6">Peptidoglycan glycosyltransferase</fullName>
        <ecNumber evidence="6">2.4.1.129</ecNumber>
    </submittedName>
</protein>
<dbReference type="Proteomes" id="UP000009232">
    <property type="component" value="Chromosome"/>
</dbReference>
<dbReference type="PANTHER" id="PTHR30627:SF1">
    <property type="entry name" value="PEPTIDOGLYCAN D,D-TRANSPEPTIDASE FTSI"/>
    <property type="match status" value="1"/>
</dbReference>
<keyword evidence="2" id="KW-0378">Hydrolase</keyword>
<organism evidence="6 7">
    <name type="scientific">Thiomicrospira cyclica (strain DSM 14477 / JCM 11371 / ALM1)</name>
    <name type="common">Thioalkalimicrobium cyclicum</name>
    <dbReference type="NCBI Taxonomy" id="717773"/>
    <lineage>
        <taxon>Bacteria</taxon>
        <taxon>Pseudomonadati</taxon>
        <taxon>Pseudomonadota</taxon>
        <taxon>Gammaproteobacteria</taxon>
        <taxon>Thiotrichales</taxon>
        <taxon>Piscirickettsiaceae</taxon>
        <taxon>Thiomicrospira</taxon>
    </lineage>
</organism>
<dbReference type="KEGG" id="tcy:Thicy_1348"/>
<dbReference type="GO" id="GO:0071555">
    <property type="term" value="P:cell wall organization"/>
    <property type="evidence" value="ECO:0007669"/>
    <property type="project" value="TreeGrafter"/>
</dbReference>
<keyword evidence="6" id="KW-0328">Glycosyltransferase</keyword>
<dbReference type="EMBL" id="CP002776">
    <property type="protein sequence ID" value="AEG32112.1"/>
    <property type="molecule type" value="Genomic_DNA"/>
</dbReference>
<proteinExistence type="predicted"/>
<evidence type="ECO:0000313" key="7">
    <source>
        <dbReference type="Proteomes" id="UP000009232"/>
    </source>
</evidence>
<dbReference type="Gene3D" id="3.30.450.330">
    <property type="match status" value="1"/>
</dbReference>
<feature type="domain" description="Penicillin-binding protein transpeptidase" evidence="4">
    <location>
        <begin position="242"/>
        <end position="538"/>
    </location>
</feature>
<dbReference type="GO" id="GO:0016757">
    <property type="term" value="F:glycosyltransferase activity"/>
    <property type="evidence" value="ECO:0007669"/>
    <property type="project" value="UniProtKB-KW"/>
</dbReference>
<dbReference type="Gene3D" id="3.40.710.10">
    <property type="entry name" value="DD-peptidase/beta-lactamase superfamily"/>
    <property type="match status" value="1"/>
</dbReference>
<accession>F6D9R3</accession>
<dbReference type="InterPro" id="IPR036138">
    <property type="entry name" value="PBP_dimer_sf"/>
</dbReference>
<dbReference type="Pfam" id="PF00905">
    <property type="entry name" value="Transpeptidase"/>
    <property type="match status" value="1"/>
</dbReference>
<comment type="subcellular location">
    <subcellularLocation>
        <location evidence="1">Membrane</location>
    </subcellularLocation>
</comment>
<sequence length="555" mass="60958">MSSHVRGRLILYVLLAGLVLLAGRAFYLQWLHADFLNSEADKRQLRVIEVPAPRGQIFDRNNEVLALSAPITSIWVDANRLNSHPNKVNIIAQLAQVIEMSSSDIAARVSDQSNRRYLYISRGQLPEIGQRVEALNLPFVYVKPEYRRFYPQAHTTAHLIGYTNVDDIGQDGIEAIYDNWLTGQTGRFRVVKDLKGRVVSSVATLQPIEAGKDINLTLDSHIQYFAHKALHDALVKHNAFGGSVVVIDLNTSEILALANQPSFNPNDRTQITGEAIRNRGISTLVEPGSTIKPLVIAKLLDAGLITADEVVSTHPGHIRLYGHLISDAINYRELDITGVVQKSSNVAMAKLVPRLSREAHWEFMTQLGFGADSGLFLPGEQSGRLRHFANWSRMDQVSNSFGYGFNATLLQLAQSYQIFGQQGQVTPLRLVADQPHGAPKQVVSPETAQAVLLMMESVTQPGGTATEAKIDGYRVAGKTGTVHKTAGGVYQLDKYQAMFVGLAPVSRPQLLVAVMIDEPSRGIYGGGTVAAPVFREVMTHALRVRNIDPDQVNVP</sequence>
<dbReference type="GO" id="GO:0008658">
    <property type="term" value="F:penicillin binding"/>
    <property type="evidence" value="ECO:0007669"/>
    <property type="project" value="InterPro"/>
</dbReference>
<dbReference type="eggNOG" id="COG0768">
    <property type="taxonomic scope" value="Bacteria"/>
</dbReference>
<dbReference type="EC" id="2.4.1.129" evidence="6"/>
<keyword evidence="2" id="KW-0121">Carboxypeptidase</keyword>